<feature type="compositionally biased region" description="Acidic residues" evidence="5">
    <location>
        <begin position="31"/>
        <end position="48"/>
    </location>
</feature>
<keyword evidence="9" id="KW-1185">Reference proteome</keyword>
<dbReference type="AlphaFoldDB" id="A0A4Z0H1A7"/>
<evidence type="ECO:0000259" key="7">
    <source>
        <dbReference type="PROSITE" id="PS50983"/>
    </source>
</evidence>
<name>A0A4Z0H1A7_9BACI</name>
<feature type="chain" id="PRO_5039499275" evidence="6">
    <location>
        <begin position="23"/>
        <end position="332"/>
    </location>
</feature>
<feature type="domain" description="Fe/B12 periplasmic-binding" evidence="7">
    <location>
        <begin position="69"/>
        <end position="332"/>
    </location>
</feature>
<dbReference type="CDD" id="cd01146">
    <property type="entry name" value="FhuD"/>
    <property type="match status" value="1"/>
</dbReference>
<evidence type="ECO:0000256" key="4">
    <source>
        <dbReference type="ARBA" id="ARBA00022729"/>
    </source>
</evidence>
<evidence type="ECO:0000256" key="1">
    <source>
        <dbReference type="ARBA" id="ARBA00004193"/>
    </source>
</evidence>
<evidence type="ECO:0000256" key="6">
    <source>
        <dbReference type="SAM" id="SignalP"/>
    </source>
</evidence>
<dbReference type="Pfam" id="PF01497">
    <property type="entry name" value="Peripla_BP_2"/>
    <property type="match status" value="1"/>
</dbReference>
<dbReference type="STRING" id="192814.GCA_900166575_00659"/>
<dbReference type="EMBL" id="SRJC01000001">
    <property type="protein sequence ID" value="TGB03769.1"/>
    <property type="molecule type" value="Genomic_DNA"/>
</dbReference>
<dbReference type="GO" id="GO:0030288">
    <property type="term" value="C:outer membrane-bounded periplasmic space"/>
    <property type="evidence" value="ECO:0007669"/>
    <property type="project" value="TreeGrafter"/>
</dbReference>
<dbReference type="Proteomes" id="UP000297982">
    <property type="component" value="Unassembled WGS sequence"/>
</dbReference>
<evidence type="ECO:0000313" key="9">
    <source>
        <dbReference type="Proteomes" id="UP000297982"/>
    </source>
</evidence>
<evidence type="ECO:0000256" key="2">
    <source>
        <dbReference type="ARBA" id="ARBA00008814"/>
    </source>
</evidence>
<feature type="signal peptide" evidence="6">
    <location>
        <begin position="1"/>
        <end position="22"/>
    </location>
</feature>
<dbReference type="Gene3D" id="3.40.50.1980">
    <property type="entry name" value="Nitrogenase molybdenum iron protein domain"/>
    <property type="match status" value="2"/>
</dbReference>
<evidence type="ECO:0000256" key="3">
    <source>
        <dbReference type="ARBA" id="ARBA00022448"/>
    </source>
</evidence>
<reference evidence="8 9" key="1">
    <citation type="journal article" date="2003" name="Int. J. Syst. Evol. Microbiol.">
        <title>Halobacillus salinus sp. nov., isolated from a salt lake on the coast of the East Sea in Korea.</title>
        <authorList>
            <person name="Yoon J.H."/>
            <person name="Kang K.H."/>
            <person name="Park Y.H."/>
        </authorList>
    </citation>
    <scope>NUCLEOTIDE SEQUENCE [LARGE SCALE GENOMIC DNA]</scope>
    <source>
        <strain evidence="8 9">HSL-3</strain>
    </source>
</reference>
<evidence type="ECO:0000313" key="8">
    <source>
        <dbReference type="EMBL" id="TGB03769.1"/>
    </source>
</evidence>
<gene>
    <name evidence="8" type="ORF">E4663_01825</name>
</gene>
<dbReference type="PROSITE" id="PS51257">
    <property type="entry name" value="PROKAR_LIPOPROTEIN"/>
    <property type="match status" value="1"/>
</dbReference>
<keyword evidence="4 6" id="KW-0732">Signal</keyword>
<accession>A0A4Z0H1A7</accession>
<organism evidence="8 9">
    <name type="scientific">Halobacillus salinus</name>
    <dbReference type="NCBI Taxonomy" id="192814"/>
    <lineage>
        <taxon>Bacteria</taxon>
        <taxon>Bacillati</taxon>
        <taxon>Bacillota</taxon>
        <taxon>Bacilli</taxon>
        <taxon>Bacillales</taxon>
        <taxon>Bacillaceae</taxon>
        <taxon>Halobacillus</taxon>
    </lineage>
</organism>
<proteinExistence type="inferred from homology"/>
<dbReference type="GO" id="GO:1901678">
    <property type="term" value="P:iron coordination entity transport"/>
    <property type="evidence" value="ECO:0007669"/>
    <property type="project" value="UniProtKB-ARBA"/>
</dbReference>
<comment type="caution">
    <text evidence="8">The sequence shown here is derived from an EMBL/GenBank/DDBJ whole genome shotgun (WGS) entry which is preliminary data.</text>
</comment>
<dbReference type="InterPro" id="IPR051313">
    <property type="entry name" value="Bact_iron-sidero_bind"/>
</dbReference>
<dbReference type="RefSeq" id="WP_135326480.1">
    <property type="nucleotide sequence ID" value="NZ_SRJC01000001.1"/>
</dbReference>
<dbReference type="GO" id="GO:0005886">
    <property type="term" value="C:plasma membrane"/>
    <property type="evidence" value="ECO:0007669"/>
    <property type="project" value="UniProtKB-SubCell"/>
</dbReference>
<dbReference type="PANTHER" id="PTHR30532:SF21">
    <property type="entry name" value="SIDEROPHORE-BINDING LIPOPROTEIN YFIY-RELATED"/>
    <property type="match status" value="1"/>
</dbReference>
<dbReference type="SUPFAM" id="SSF53807">
    <property type="entry name" value="Helical backbone' metal receptor"/>
    <property type="match status" value="1"/>
</dbReference>
<dbReference type="InterPro" id="IPR002491">
    <property type="entry name" value="ABC_transptr_periplasmic_BD"/>
</dbReference>
<sequence>MFSKSNKWWLAALVLGVAMLLAACGNSGSEEPADSEGASDDSNGEETASDAREVEHSMGTTTVEGTPEKVVTLFQGATDAATEFGIEPAGIVESWVEKPIYEYLRDDLEGTPLVGEETQPNLEEIAALEPDVIIASKTRHEEIYEKLNQIAPTIMIDPLFDFKNTVEVMGETLNQQDKADQILSDWNDRVEDFQTKAKEKLGEDWPMNVSVINFRSDHARIYFQGFAGQVLSDAGFTRPDSQQEDVWGIKLTDKESITEMNADVFYIFMDQEDVAVKKTYEEWTNHPLWKNLDAVKNDQVYQVDQVTWNMAGGIRAANLMLDDLYDRLELEQ</sequence>
<dbReference type="PANTHER" id="PTHR30532">
    <property type="entry name" value="IRON III DICITRATE-BINDING PERIPLASMIC PROTEIN"/>
    <property type="match status" value="1"/>
</dbReference>
<keyword evidence="3" id="KW-0813">Transport</keyword>
<comment type="similarity">
    <text evidence="2">Belongs to the bacterial solute-binding protein 8 family.</text>
</comment>
<protein>
    <submittedName>
        <fullName evidence="8">Iron-siderophore ABC transporter substrate-binding protein</fullName>
    </submittedName>
</protein>
<feature type="region of interest" description="Disordered" evidence="5">
    <location>
        <begin position="26"/>
        <end position="65"/>
    </location>
</feature>
<dbReference type="PROSITE" id="PS50983">
    <property type="entry name" value="FE_B12_PBP"/>
    <property type="match status" value="1"/>
</dbReference>
<evidence type="ECO:0000256" key="5">
    <source>
        <dbReference type="SAM" id="MobiDB-lite"/>
    </source>
</evidence>
<comment type="subcellular location">
    <subcellularLocation>
        <location evidence="1">Cell membrane</location>
        <topology evidence="1">Lipid-anchor</topology>
    </subcellularLocation>
</comment>